<dbReference type="Proteomes" id="UP000486602">
    <property type="component" value="Unassembled WGS sequence"/>
</dbReference>
<evidence type="ECO:0000259" key="2">
    <source>
        <dbReference type="Pfam" id="PF12729"/>
    </source>
</evidence>
<sequence>MNWTFSLKNKWRAAFVSTAIIVVMLVISMIGTKHVDDLRLSFKSVYEDRLVVEQYIFKMSTLLYENQLELNRLKDTEEPALIHADILANTKAISTIAEKYALTYLTEKEEKVFHAFNTLVAKVTIAERQMIKEINGSPQKQKSITSLSSDYQKAIVQLDDLSNIQLAVAKEMLDESDKLAAGNVVMSKLEIAILIIVALFVQVIIFSARLSTQQKPVKYKMN</sequence>
<reference evidence="3 4" key="1">
    <citation type="submission" date="2020-02" db="EMBL/GenBank/DDBJ databases">
        <title>Out from the shadows clarifying the taxonomy of the family Cryomorphaceae and related taxa by utilizing the GTDB taxonomic framework.</title>
        <authorList>
            <person name="Bowman J.P."/>
        </authorList>
    </citation>
    <scope>NUCLEOTIDE SEQUENCE [LARGE SCALE GENOMIC DNA]</scope>
    <source>
        <strain evidence="3 4">QSSC 1-22</strain>
    </source>
</reference>
<feature type="domain" description="Chemotaxis methyl-accepting receptor HlyB-like 4HB MCP" evidence="2">
    <location>
        <begin position="15"/>
        <end position="179"/>
    </location>
</feature>
<accession>A0A7K3WTB1</accession>
<proteinExistence type="predicted"/>
<dbReference type="AlphaFoldDB" id="A0A7K3WTB1"/>
<comment type="caution">
    <text evidence="3">The sequence shown here is derived from an EMBL/GenBank/DDBJ whole genome shotgun (WGS) entry which is preliminary data.</text>
</comment>
<evidence type="ECO:0000313" key="3">
    <source>
        <dbReference type="EMBL" id="NEN24724.1"/>
    </source>
</evidence>
<dbReference type="Pfam" id="PF12729">
    <property type="entry name" value="4HB_MCP_1"/>
    <property type="match status" value="1"/>
</dbReference>
<dbReference type="RefSeq" id="WP_163286117.1">
    <property type="nucleotide sequence ID" value="NZ_JAAGVY010000031.1"/>
</dbReference>
<feature type="transmembrane region" description="Helical" evidence="1">
    <location>
        <begin position="12"/>
        <end position="31"/>
    </location>
</feature>
<keyword evidence="4" id="KW-1185">Reference proteome</keyword>
<feature type="transmembrane region" description="Helical" evidence="1">
    <location>
        <begin position="191"/>
        <end position="211"/>
    </location>
</feature>
<dbReference type="EMBL" id="JAAGVY010000031">
    <property type="protein sequence ID" value="NEN24724.1"/>
    <property type="molecule type" value="Genomic_DNA"/>
</dbReference>
<dbReference type="InterPro" id="IPR024478">
    <property type="entry name" value="HlyB_4HB_MCP"/>
</dbReference>
<keyword evidence="1" id="KW-0812">Transmembrane</keyword>
<evidence type="ECO:0000256" key="1">
    <source>
        <dbReference type="SAM" id="Phobius"/>
    </source>
</evidence>
<keyword evidence="1" id="KW-0472">Membrane</keyword>
<organism evidence="3 4">
    <name type="scientific">Cryomorpha ignava</name>
    <dbReference type="NCBI Taxonomy" id="101383"/>
    <lineage>
        <taxon>Bacteria</taxon>
        <taxon>Pseudomonadati</taxon>
        <taxon>Bacteroidota</taxon>
        <taxon>Flavobacteriia</taxon>
        <taxon>Flavobacteriales</taxon>
        <taxon>Cryomorphaceae</taxon>
        <taxon>Cryomorpha</taxon>
    </lineage>
</organism>
<evidence type="ECO:0000313" key="4">
    <source>
        <dbReference type="Proteomes" id="UP000486602"/>
    </source>
</evidence>
<name>A0A7K3WTB1_9FLAO</name>
<gene>
    <name evidence="3" type="ORF">G3O08_14555</name>
</gene>
<protein>
    <recommendedName>
        <fullName evidence="2">Chemotaxis methyl-accepting receptor HlyB-like 4HB MCP domain-containing protein</fullName>
    </recommendedName>
</protein>
<keyword evidence="1" id="KW-1133">Transmembrane helix</keyword>